<dbReference type="SUPFAM" id="SSF82861">
    <property type="entry name" value="Mechanosensitive channel protein MscS (YggB), transmembrane region"/>
    <property type="match status" value="1"/>
</dbReference>
<comment type="subcellular location">
    <subcellularLocation>
        <location evidence="1">Cell membrane</location>
        <topology evidence="1">Multi-pass membrane protein</topology>
    </subcellularLocation>
</comment>
<dbReference type="InterPro" id="IPR006685">
    <property type="entry name" value="MscS_channel_2nd"/>
</dbReference>
<dbReference type="InterPro" id="IPR006686">
    <property type="entry name" value="MscS_channel_CS"/>
</dbReference>
<dbReference type="Pfam" id="PF21088">
    <property type="entry name" value="MS_channel_1st"/>
    <property type="match status" value="1"/>
</dbReference>
<feature type="transmembrane region" description="Helical" evidence="10">
    <location>
        <begin position="564"/>
        <end position="582"/>
    </location>
</feature>
<feature type="transmembrane region" description="Helical" evidence="10">
    <location>
        <begin position="669"/>
        <end position="690"/>
    </location>
</feature>
<dbReference type="Proteomes" id="UP000250025">
    <property type="component" value="Chromosome"/>
</dbReference>
<evidence type="ECO:0000259" key="13">
    <source>
        <dbReference type="Pfam" id="PF12794"/>
    </source>
</evidence>
<evidence type="ECO:0000256" key="3">
    <source>
        <dbReference type="ARBA" id="ARBA00022475"/>
    </source>
</evidence>
<feature type="transmembrane region" description="Helical" evidence="10">
    <location>
        <begin position="818"/>
        <end position="838"/>
    </location>
</feature>
<keyword evidence="6 10" id="KW-1133">Transmembrane helix</keyword>
<feature type="region of interest" description="Disordered" evidence="9">
    <location>
        <begin position="1082"/>
        <end position="1114"/>
    </location>
</feature>
<dbReference type="InterPro" id="IPR049278">
    <property type="entry name" value="MS_channel_C"/>
</dbReference>
<feature type="transmembrane region" description="Helical" evidence="10">
    <location>
        <begin position="774"/>
        <end position="798"/>
    </location>
</feature>
<organism evidence="17 18">
    <name type="scientific">Kushneria konosiri</name>
    <dbReference type="NCBI Taxonomy" id="698828"/>
    <lineage>
        <taxon>Bacteria</taxon>
        <taxon>Pseudomonadati</taxon>
        <taxon>Pseudomonadota</taxon>
        <taxon>Gammaproteobacteria</taxon>
        <taxon>Oceanospirillales</taxon>
        <taxon>Halomonadaceae</taxon>
        <taxon>Kushneria</taxon>
    </lineage>
</organism>
<feature type="coiled-coil region" evidence="8">
    <location>
        <begin position="47"/>
        <end position="142"/>
    </location>
</feature>
<keyword evidence="7 10" id="KW-0472">Membrane</keyword>
<dbReference type="KEGG" id="kus:B9G99_00710"/>
<feature type="transmembrane region" description="Helical" evidence="10">
    <location>
        <begin position="635"/>
        <end position="657"/>
    </location>
</feature>
<evidence type="ECO:0000259" key="15">
    <source>
        <dbReference type="Pfam" id="PF21082"/>
    </source>
</evidence>
<dbReference type="PANTHER" id="PTHR30347:SF1">
    <property type="entry name" value="MECHANOSENSITIVE CHANNEL MSCK"/>
    <property type="match status" value="1"/>
</dbReference>
<dbReference type="GO" id="GO:0008381">
    <property type="term" value="F:mechanosensitive monoatomic ion channel activity"/>
    <property type="evidence" value="ECO:0007669"/>
    <property type="project" value="UniProtKB-ARBA"/>
</dbReference>
<dbReference type="InterPro" id="IPR049142">
    <property type="entry name" value="MS_channel_1st"/>
</dbReference>
<accession>A0A2Z2H333</accession>
<dbReference type="InterPro" id="IPR011014">
    <property type="entry name" value="MscS_channel_TM-2"/>
</dbReference>
<dbReference type="SUPFAM" id="SSF50182">
    <property type="entry name" value="Sm-like ribonucleoproteins"/>
    <property type="match status" value="1"/>
</dbReference>
<dbReference type="PROSITE" id="PS01246">
    <property type="entry name" value="UPF0003"/>
    <property type="match status" value="1"/>
</dbReference>
<reference evidence="17 18" key="1">
    <citation type="journal article" date="2017" name="Int. J. Syst. Evol. Microbiol.">
        <title>Kushneria konosiri sp. nov., isolated from the Korean salt-fermented seafood Daemi-jeot.</title>
        <authorList>
            <person name="Yun J.H."/>
            <person name="Park S.K."/>
            <person name="Lee J.Y."/>
            <person name="Jung M.J."/>
            <person name="Bae J.W."/>
        </authorList>
    </citation>
    <scope>NUCLEOTIDE SEQUENCE [LARGE SCALE GENOMIC DNA]</scope>
    <source>
        <strain evidence="17 18">X49</strain>
    </source>
</reference>
<name>A0A2Z2H333_9GAMM</name>
<dbReference type="GO" id="GO:0009992">
    <property type="term" value="P:intracellular water homeostasis"/>
    <property type="evidence" value="ECO:0007669"/>
    <property type="project" value="TreeGrafter"/>
</dbReference>
<dbReference type="EMBL" id="CP021323">
    <property type="protein sequence ID" value="ARS51592.1"/>
    <property type="molecule type" value="Genomic_DNA"/>
</dbReference>
<evidence type="ECO:0000256" key="2">
    <source>
        <dbReference type="ARBA" id="ARBA00008017"/>
    </source>
</evidence>
<evidence type="ECO:0000259" key="16">
    <source>
        <dbReference type="Pfam" id="PF21088"/>
    </source>
</evidence>
<keyword evidence="18" id="KW-1185">Reference proteome</keyword>
<dbReference type="InterPro" id="IPR023408">
    <property type="entry name" value="MscS_beta-dom_sf"/>
</dbReference>
<dbReference type="OrthoDB" id="9799209at2"/>
<dbReference type="Pfam" id="PF12795">
    <property type="entry name" value="MscS_porin"/>
    <property type="match status" value="1"/>
</dbReference>
<dbReference type="SUPFAM" id="SSF82689">
    <property type="entry name" value="Mechanosensitive channel protein MscS (YggB), C-terminal domain"/>
    <property type="match status" value="1"/>
</dbReference>
<dbReference type="InterPro" id="IPR052702">
    <property type="entry name" value="MscS-like_channel"/>
</dbReference>
<evidence type="ECO:0000256" key="5">
    <source>
        <dbReference type="ARBA" id="ARBA00022729"/>
    </source>
</evidence>
<feature type="transmembrane region" description="Helical" evidence="10">
    <location>
        <begin position="483"/>
        <end position="499"/>
    </location>
</feature>
<evidence type="ECO:0000256" key="7">
    <source>
        <dbReference type="ARBA" id="ARBA00023136"/>
    </source>
</evidence>
<evidence type="ECO:0000256" key="11">
    <source>
        <dbReference type="SAM" id="SignalP"/>
    </source>
</evidence>
<sequence>MLFLTILMLWWLMPLLALAGEQDMPTRQSIDEQIQTLEGNDTQNAAEKQTLETLHKTREALEALENTHREQASLEERVNQAGRLRRQYQNQLQGLESDGVLDSESLSRSSVDQLEQRLGATLEDLKRQQEQLSEVSRALISAQTLPERVQATISDARREQQQLSDSLESSDGSAPSSEQRQLADVRMALLDARIELGQRQLANSTVLRDVNQVHRELLMRQIDINQNTLLVLQEAINQKRRDASEQAIAEAAHIGDNERISNPVVDQARAENQALAQELLRTTDRANTMIRDGINTRARLEQVRQVERTLNEQIEALRGSLLLSRVLRQQRGSLPDVQNQDSLQEEIGDLRLRQFDIGQLRQALANPESYIDNQIESDEPLTPQARQVLMQTLEMRRDLLDQLDREYGSLLSRAIDVQLNQQQLVDISRSVRDTIEEQLFWVANGQPLGLSWLKELPGRLEQQLGGQWLQTLSSLWTIPSPRALLAVPLLIIAGLMAFFRRRIKAYLLELHNQIGRLKRDTQLHTPRAILLNLILSSTLPLILLTAGIALWLGGEGFAVSLGRALLQLALAVQVFGLIRRLLVPDGVATRHFHWPSAYVEQLRRNIFWLGCSVSPVVVVASIAEQADSRLAEQPVALLIMLVGLVGMSVFMLRLILAHVPWMGVRLFRLLLGITLAMVPLALIGMILFGYEYTALRLCGRFILTLYILALWLLVEASVVRGLAVAARRLAYRRAVARRRAQGRDSAAESGVELVEEPPLDMEQVNQQSLRLSKLILFLIFISVLYLVWADLLGVLSYLDNVSIGQISESDAAGGDVNVVTLADVMTALIIVGLMVIMARNLPGLLEVMVLSRLNLKQGSAYAVTSLLSYTIVGSGIVAALGTLGVTWDKLQWLVAALSVGLGFGLQEIFANFISGLIILFERPIRIGDTITLGNLHGTVSRIRIRATTVTDFDRKEIIIPNKTFVTDQLINWSLTDNITRVVLTFGVAHGTDLDLAHRILRRIADEHPKVLADPEPQVFCMAYSQSAFNFELRVFVNELVDRLVVTDEINRRVDAEFKTSGLRVAFQQMDVWLHNERGDKRLVQQRATQDGRPSPHASSAHDGDPGDASPGELP</sequence>
<dbReference type="AlphaFoldDB" id="A0A2Z2H333"/>
<feature type="compositionally biased region" description="Low complexity" evidence="9">
    <location>
        <begin position="161"/>
        <end position="179"/>
    </location>
</feature>
<dbReference type="InterPro" id="IPR024393">
    <property type="entry name" value="MscS_porin"/>
</dbReference>
<dbReference type="FunFam" id="1.10.287.1260:FF:000002">
    <property type="entry name" value="Potassium efflux system KefA"/>
    <property type="match status" value="1"/>
</dbReference>
<dbReference type="Pfam" id="PF12794">
    <property type="entry name" value="MscS_TM"/>
    <property type="match status" value="1"/>
</dbReference>
<feature type="region of interest" description="Disordered" evidence="9">
    <location>
        <begin position="156"/>
        <end position="181"/>
    </location>
</feature>
<dbReference type="InterPro" id="IPR025692">
    <property type="entry name" value="MscS_IM_dom1"/>
</dbReference>
<dbReference type="NCBIfam" id="NF008438">
    <property type="entry name" value="PRK11281.1"/>
    <property type="match status" value="1"/>
</dbReference>
<keyword evidence="8" id="KW-0175">Coiled coil</keyword>
<feature type="domain" description="Mechanosensitive ion channel MscS" evidence="12">
    <location>
        <begin position="908"/>
        <end position="973"/>
    </location>
</feature>
<keyword evidence="5 11" id="KW-0732">Signal</keyword>
<evidence type="ECO:0000256" key="9">
    <source>
        <dbReference type="SAM" id="MobiDB-lite"/>
    </source>
</evidence>
<dbReference type="Gene3D" id="2.30.30.60">
    <property type="match status" value="1"/>
</dbReference>
<dbReference type="Pfam" id="PF21082">
    <property type="entry name" value="MS_channel_3rd"/>
    <property type="match status" value="1"/>
</dbReference>
<evidence type="ECO:0000259" key="12">
    <source>
        <dbReference type="Pfam" id="PF00924"/>
    </source>
</evidence>
<dbReference type="PANTHER" id="PTHR30347">
    <property type="entry name" value="POTASSIUM CHANNEL RELATED"/>
    <property type="match status" value="1"/>
</dbReference>
<gene>
    <name evidence="17" type="ORF">B9G99_00710</name>
</gene>
<feature type="domain" description="Mechanosensitive ion channel MscS C-terminal" evidence="15">
    <location>
        <begin position="981"/>
        <end position="1063"/>
    </location>
</feature>
<feature type="coiled-coil region" evidence="8">
    <location>
        <begin position="265"/>
        <end position="320"/>
    </location>
</feature>
<keyword evidence="4 10" id="KW-0812">Transmembrane</keyword>
<feature type="transmembrane region" description="Helical" evidence="10">
    <location>
        <begin position="606"/>
        <end position="623"/>
    </location>
</feature>
<comment type="similarity">
    <text evidence="2">Belongs to the MscS (TC 1.A.23) family.</text>
</comment>
<feature type="domain" description="Mechanosensitive ion channel MscS porin" evidence="14">
    <location>
        <begin position="33"/>
        <end position="266"/>
    </location>
</feature>
<evidence type="ECO:0000313" key="18">
    <source>
        <dbReference type="Proteomes" id="UP000250025"/>
    </source>
</evidence>
<proteinExistence type="inferred from homology"/>
<evidence type="ECO:0000256" key="10">
    <source>
        <dbReference type="SAM" id="Phobius"/>
    </source>
</evidence>
<dbReference type="Pfam" id="PF00924">
    <property type="entry name" value="MS_channel_2nd"/>
    <property type="match status" value="1"/>
</dbReference>
<dbReference type="InterPro" id="IPR011066">
    <property type="entry name" value="MscS_channel_C_sf"/>
</dbReference>
<evidence type="ECO:0000256" key="6">
    <source>
        <dbReference type="ARBA" id="ARBA00022989"/>
    </source>
</evidence>
<evidence type="ECO:0000256" key="8">
    <source>
        <dbReference type="SAM" id="Coils"/>
    </source>
</evidence>
<dbReference type="Gene3D" id="3.30.70.100">
    <property type="match status" value="1"/>
</dbReference>
<feature type="transmembrane region" description="Helical" evidence="10">
    <location>
        <begin position="528"/>
        <end position="552"/>
    </location>
</feature>
<feature type="transmembrane region" description="Helical" evidence="10">
    <location>
        <begin position="702"/>
        <end position="723"/>
    </location>
</feature>
<dbReference type="GO" id="GO:0005886">
    <property type="term" value="C:plasma membrane"/>
    <property type="evidence" value="ECO:0007669"/>
    <property type="project" value="UniProtKB-SubCell"/>
</dbReference>
<evidence type="ECO:0000259" key="14">
    <source>
        <dbReference type="Pfam" id="PF12795"/>
    </source>
</evidence>
<protein>
    <submittedName>
        <fullName evidence="17">Mechanosensitive channel MscK</fullName>
    </submittedName>
</protein>
<keyword evidence="3" id="KW-1003">Cell membrane</keyword>
<evidence type="ECO:0000256" key="4">
    <source>
        <dbReference type="ARBA" id="ARBA00022692"/>
    </source>
</evidence>
<evidence type="ECO:0000256" key="1">
    <source>
        <dbReference type="ARBA" id="ARBA00004651"/>
    </source>
</evidence>
<feature type="transmembrane region" description="Helical" evidence="10">
    <location>
        <begin position="892"/>
        <end position="920"/>
    </location>
</feature>
<dbReference type="InterPro" id="IPR010920">
    <property type="entry name" value="LSM_dom_sf"/>
</dbReference>
<evidence type="ECO:0000313" key="17">
    <source>
        <dbReference type="EMBL" id="ARS51592.1"/>
    </source>
</evidence>
<feature type="domain" description="Mechanosensitive ion channel inner membrane" evidence="13">
    <location>
        <begin position="484"/>
        <end position="802"/>
    </location>
</feature>
<dbReference type="RefSeq" id="WP_086620301.1">
    <property type="nucleotide sequence ID" value="NZ_CP021323.1"/>
</dbReference>
<feature type="transmembrane region" description="Helical" evidence="10">
    <location>
        <begin position="859"/>
        <end position="880"/>
    </location>
</feature>
<feature type="signal peptide" evidence="11">
    <location>
        <begin position="1"/>
        <end position="19"/>
    </location>
</feature>
<dbReference type="Gene3D" id="1.10.287.1260">
    <property type="match status" value="1"/>
</dbReference>
<feature type="chain" id="PRO_5016425592" evidence="11">
    <location>
        <begin position="20"/>
        <end position="1114"/>
    </location>
</feature>
<feature type="domain" description="Mechanosensitive ion channel transmembrane helices 2/3" evidence="16">
    <location>
        <begin position="866"/>
        <end position="906"/>
    </location>
</feature>